<dbReference type="RefSeq" id="XP_005710299.1">
    <property type="nucleotide sequence ID" value="XM_005710242.1"/>
</dbReference>
<evidence type="ECO:0000256" key="1">
    <source>
        <dbReference type="SAM" id="MobiDB-lite"/>
    </source>
</evidence>
<dbReference type="STRING" id="2769.R7QRN9"/>
<accession>R7QRN9</accession>
<sequence>MAEAAPQTTPYLDGASIDPPNPNEPQDHTITEPFRAALGEIRYNADCTRPDLAFATAALARATNKPTTHHWQAMKRTVRYLLATTKHDLFFPSTSTKSPLLAYSDADFANDQLTRKSFSGTVYQLCGATVHWHSKQQPLVAQSTCEAEYIAAAETVQGAIWLRNMLNELEFTQDKLTTQNTDNAAAIRIARNTAPTKRRKCIDIKYHILQDFVQHNAVSVQYVPSKQMYADIMTKPLKTALYEAHRANLGVKTIRQESPNPTHPHRHCPAARASGGL</sequence>
<feature type="region of interest" description="Disordered" evidence="1">
    <location>
        <begin position="255"/>
        <end position="277"/>
    </location>
</feature>
<proteinExistence type="predicted"/>
<dbReference type="PANTHER" id="PTHR11439">
    <property type="entry name" value="GAG-POL-RELATED RETROTRANSPOSON"/>
    <property type="match status" value="1"/>
</dbReference>
<dbReference type="PhylomeDB" id="R7QRN9"/>
<dbReference type="OMA" id="LDIHYTA"/>
<keyword evidence="3" id="KW-1185">Reference proteome</keyword>
<gene>
    <name evidence="2" type="ORF">CHC_T00006955001</name>
</gene>
<dbReference type="CDD" id="cd09272">
    <property type="entry name" value="RNase_HI_RT_Ty1"/>
    <property type="match status" value="1"/>
</dbReference>
<dbReference type="PANTHER" id="PTHR11439:SF483">
    <property type="entry name" value="PEPTIDE SYNTHASE GLIP-LIKE, PUTATIVE (AFU_ORTHOLOGUE AFUA_3G12920)-RELATED"/>
    <property type="match status" value="1"/>
</dbReference>
<evidence type="ECO:0000313" key="3">
    <source>
        <dbReference type="Proteomes" id="UP000012073"/>
    </source>
</evidence>
<dbReference type="OrthoDB" id="430476at2759"/>
<dbReference type="AlphaFoldDB" id="R7QRN9"/>
<reference evidence="3" key="1">
    <citation type="journal article" date="2013" name="Proc. Natl. Acad. Sci. U.S.A.">
        <title>Genome structure and metabolic features in the red seaweed Chondrus crispus shed light on evolution of the Archaeplastida.</title>
        <authorList>
            <person name="Collen J."/>
            <person name="Porcel B."/>
            <person name="Carre W."/>
            <person name="Ball S.G."/>
            <person name="Chaparro C."/>
            <person name="Tonon T."/>
            <person name="Barbeyron T."/>
            <person name="Michel G."/>
            <person name="Noel B."/>
            <person name="Valentin K."/>
            <person name="Elias M."/>
            <person name="Artiguenave F."/>
            <person name="Arun A."/>
            <person name="Aury J.M."/>
            <person name="Barbosa-Neto J.F."/>
            <person name="Bothwell J.H."/>
            <person name="Bouget F.Y."/>
            <person name="Brillet L."/>
            <person name="Cabello-Hurtado F."/>
            <person name="Capella-Gutierrez S."/>
            <person name="Charrier B."/>
            <person name="Cladiere L."/>
            <person name="Cock J.M."/>
            <person name="Coelho S.M."/>
            <person name="Colleoni C."/>
            <person name="Czjzek M."/>
            <person name="Da Silva C."/>
            <person name="Delage L."/>
            <person name="Denoeud F."/>
            <person name="Deschamps P."/>
            <person name="Dittami S.M."/>
            <person name="Gabaldon T."/>
            <person name="Gachon C.M."/>
            <person name="Groisillier A."/>
            <person name="Herve C."/>
            <person name="Jabbari K."/>
            <person name="Katinka M."/>
            <person name="Kloareg B."/>
            <person name="Kowalczyk N."/>
            <person name="Labadie K."/>
            <person name="Leblanc C."/>
            <person name="Lopez P.J."/>
            <person name="McLachlan D.H."/>
            <person name="Meslet-Cladiere L."/>
            <person name="Moustafa A."/>
            <person name="Nehr Z."/>
            <person name="Nyvall Collen P."/>
            <person name="Panaud O."/>
            <person name="Partensky F."/>
            <person name="Poulain J."/>
            <person name="Rensing S.A."/>
            <person name="Rousvoal S."/>
            <person name="Samson G."/>
            <person name="Symeonidi A."/>
            <person name="Weissenbach J."/>
            <person name="Zambounis A."/>
            <person name="Wincker P."/>
            <person name="Boyen C."/>
        </authorList>
    </citation>
    <scope>NUCLEOTIDE SEQUENCE [LARGE SCALE GENOMIC DNA]</scope>
    <source>
        <strain evidence="3">cv. Stackhouse</strain>
    </source>
</reference>
<feature type="compositionally biased region" description="Polar residues" evidence="1">
    <location>
        <begin position="1"/>
        <end position="10"/>
    </location>
</feature>
<dbReference type="Proteomes" id="UP000012073">
    <property type="component" value="Unassembled WGS sequence"/>
</dbReference>
<dbReference type="GeneID" id="17318017"/>
<organism evidence="2 3">
    <name type="scientific">Chondrus crispus</name>
    <name type="common">Carrageen Irish moss</name>
    <name type="synonym">Polymorpha crispa</name>
    <dbReference type="NCBI Taxonomy" id="2769"/>
    <lineage>
        <taxon>Eukaryota</taxon>
        <taxon>Rhodophyta</taxon>
        <taxon>Florideophyceae</taxon>
        <taxon>Rhodymeniophycidae</taxon>
        <taxon>Gigartinales</taxon>
        <taxon>Gigartinaceae</taxon>
        <taxon>Chondrus</taxon>
    </lineage>
</organism>
<dbReference type="EMBL" id="HG002103">
    <property type="protein sequence ID" value="CDF40005.1"/>
    <property type="molecule type" value="Genomic_DNA"/>
</dbReference>
<protein>
    <recommendedName>
        <fullName evidence="4">Reverse transcriptase Ty1/copia-type domain-containing protein</fullName>
    </recommendedName>
</protein>
<feature type="region of interest" description="Disordered" evidence="1">
    <location>
        <begin position="1"/>
        <end position="29"/>
    </location>
</feature>
<dbReference type="Gramene" id="CDF40005">
    <property type="protein sequence ID" value="CDF40005"/>
    <property type="gene ID" value="CHC_T00006955001"/>
</dbReference>
<dbReference type="KEGG" id="ccp:CHC_T00006955001"/>
<evidence type="ECO:0008006" key="4">
    <source>
        <dbReference type="Google" id="ProtNLM"/>
    </source>
</evidence>
<evidence type="ECO:0000313" key="2">
    <source>
        <dbReference type="EMBL" id="CDF40005.1"/>
    </source>
</evidence>
<name>R7QRN9_CHOCR</name>